<gene>
    <name evidence="3" type="ORF">LZT28_15270</name>
</gene>
<dbReference type="InterPro" id="IPR020269">
    <property type="entry name" value="Phage_Mu_Releasin"/>
</dbReference>
<evidence type="ECO:0000313" key="4">
    <source>
        <dbReference type="Proteomes" id="UP001208651"/>
    </source>
</evidence>
<comment type="caution">
    <text evidence="3">The sequence shown here is derived from an EMBL/GenBank/DDBJ whole genome shotgun (WGS) entry which is preliminary data.</text>
</comment>
<accession>A0AAW5RMV6</accession>
<keyword evidence="1" id="KW-0175">Coiled coil</keyword>
<proteinExistence type="predicted"/>
<dbReference type="Pfam" id="PF10805">
    <property type="entry name" value="DUF2730"/>
    <property type="match status" value="1"/>
</dbReference>
<evidence type="ECO:0000313" key="3">
    <source>
        <dbReference type="EMBL" id="MCV3289594.1"/>
    </source>
</evidence>
<protein>
    <submittedName>
        <fullName evidence="3">DUF2730 domain-containing protein</fullName>
    </submittedName>
</protein>
<reference evidence="3" key="1">
    <citation type="submission" date="2022-01" db="EMBL/GenBank/DDBJ databases">
        <title>Comparison of Fish pathogen Aeromonas spp.</title>
        <authorList>
            <person name="Dubey S."/>
            <person name="Sorum H."/>
            <person name="Munangandu H.M."/>
        </authorList>
    </citation>
    <scope>NUCLEOTIDE SEQUENCE</scope>
    <source>
        <strain evidence="3">SD/21-15</strain>
    </source>
</reference>
<evidence type="ECO:0000256" key="2">
    <source>
        <dbReference type="SAM" id="Phobius"/>
    </source>
</evidence>
<evidence type="ECO:0000256" key="1">
    <source>
        <dbReference type="SAM" id="Coils"/>
    </source>
</evidence>
<name>A0AAW5RMV6_AERME</name>
<keyword evidence="2" id="KW-1133">Transmembrane helix</keyword>
<organism evidence="3 4">
    <name type="scientific">Aeromonas media</name>
    <dbReference type="NCBI Taxonomy" id="651"/>
    <lineage>
        <taxon>Bacteria</taxon>
        <taxon>Pseudomonadati</taxon>
        <taxon>Pseudomonadota</taxon>
        <taxon>Gammaproteobacteria</taxon>
        <taxon>Aeromonadales</taxon>
        <taxon>Aeromonadaceae</taxon>
        <taxon>Aeromonas</taxon>
    </lineage>
</organism>
<dbReference type="AlphaFoldDB" id="A0AAW5RMV6"/>
<feature type="coiled-coil region" evidence="1">
    <location>
        <begin position="38"/>
        <end position="88"/>
    </location>
</feature>
<dbReference type="RefSeq" id="WP_223954571.1">
    <property type="nucleotide sequence ID" value="NZ_JAJVCY010000030.1"/>
</dbReference>
<sequence length="107" mass="12323">MEFDWIPKWWGVITTTVAVLATLATLWLSKTFARREDLSKVENKMADVSSRVSILEDKVESMPTQDEVNALRLDMAEMRGDIKALREALQPVNHLARLLLEQRLNEK</sequence>
<keyword evidence="2" id="KW-0812">Transmembrane</keyword>
<dbReference type="Proteomes" id="UP001208651">
    <property type="component" value="Unassembled WGS sequence"/>
</dbReference>
<keyword evidence="2" id="KW-0472">Membrane</keyword>
<feature type="transmembrane region" description="Helical" evidence="2">
    <location>
        <begin position="6"/>
        <end position="28"/>
    </location>
</feature>
<dbReference type="EMBL" id="JAJVCY010000030">
    <property type="protein sequence ID" value="MCV3289594.1"/>
    <property type="molecule type" value="Genomic_DNA"/>
</dbReference>